<dbReference type="SUPFAM" id="SSF50965">
    <property type="entry name" value="Galactose oxidase, central domain"/>
    <property type="match status" value="2"/>
</dbReference>
<dbReference type="OrthoDB" id="2503993at2759"/>
<sequence>MFWAPAASVQRLHRACRGYTLPFPPANPSFSIPSSTVVEVTAVVCSMSSKATRCRFWLGGLSTLLLLLFANVASASFPLVDFDRMGTVGLTGAFAGLDVFDSNSTTSVTFDPSTATLLSRSSGGSLSSLASTNSGGSIVAGCALGDVYYFGGSFTSIGNATASNIASYSPSSGAFAALGSNGPNGDVRALYCDSIHNAVWVGGQFTSPASSVAVWNAKSSSWSPPPFGGLSGAAAQVSSITANSSQSSIFLSGSFIASFGSTTLNDTNNPNVPYSPGASPFSSSLVPVALQNSAVNAAPSSTDADYGNVDTILCPSGPDGPGHTWFAQDGNEAVITVLAFSVLGVRGIRLGNTFLQGRGTTGFSVTTIPDNTVRTLTYVDPQSGANQTCTNTCPLSTDSSILYQDFLFSDSLQITGLQITLSEWQGTGPGLHILQLLSSGAFAYSIASENGVSCFAPAPSNVTSTGTWTEKNATTDIPGTIQTVLVSTVAVGTPASQAPSFTWMPYVSGSGQYDIYMSVPGCTDFQDCALRTSVDVTVFPGAGLQPWITTVSQQNTNDASTLIYSGPIIPSSPQFVTTISMTLAHDPAGEGQNGQYELVADSVQLVLTSANVTSNGTAHGTSGTSGSQTAFGFLEWPLSSMSSVNATSALPNSTETSLDTLGFDLYSALGGAAALTSSSLPSILAVVQHPSGTIFVGGEFNLTSGSASGSSNIVSFQNGALVSLPSNGLNGPVTSLALYGNQLYVGGAFDDTASASTQGKLSGVAMYNVQQNQWSALEAGLNGAVNSLDVSNGQVLIAGNFTNIVSTSGSSSDQSAAGFVTWDVTSGAWVNNGGFVNGKMTFIGNGTSSGSQFVAGNIVTSFSYGATGFVLLQNGPNGVPEVNALTVQLNSATVQGSSSNLQRRHMHSHVHGSSSTWFPKINFSHVFKRQSATSNLSPLPSPNPAPAPAVLAGAFWTNTSSSKEVIIIGGNFTFSTSGSVSQNVAIYDNETGSIHPLEGNQINGTVRALLVQGDELFIGGEITLAGTNINGFAMYNLATQQWDVSGLQPLQASSGSSVVVRSITASPSSSGTVIVAGSFAQAGSMPCRSVCSLEYNSRKWTALGDGIQGDISSIAYAGDTLVAAGSIALANGTQANVASFIFSNSSWASVGDGAELPGPVTAVAVNDGNFNSVFTAGRTSDGTASFLYFWDGQSWSPVGNTLQAATDVAQLTMVPLQNTHNANSVIESDRMLLVSGSLSDSSFGNASAALFDGQTFVPYIVTASSSGTPGAISSLIYSLSTFSFTQHHFLATGVVILISIAIAAGIVFLLVLIGILWTLFSRRGDKLSKFDTADIDQDDDSTHRPSSLLAHINAATRTTILGATSPFGPMNTEKEGEDAGGAATSSDHDPFEPDASNYVRAETPSDAIIGMGGEETSRSAHARYSFDGEGEGELPLTAGQELEILDDGDAAWWYARDVRSGREGVVPAAYVY</sequence>
<dbReference type="Gene3D" id="2.30.30.40">
    <property type="entry name" value="SH3 Domains"/>
    <property type="match status" value="1"/>
</dbReference>
<comment type="caution">
    <text evidence="6">The sequence shown here is derived from an EMBL/GenBank/DDBJ whole genome shotgun (WGS) entry which is preliminary data.</text>
</comment>
<reference evidence="6 7" key="1">
    <citation type="journal article" date="2018" name="Sci. Rep.">
        <title>Genome sequence of the cauliflower mushroom Sparassis crispa (Hanabiratake) and its association with beneficial usage.</title>
        <authorList>
            <person name="Kiyama R."/>
            <person name="Furutani Y."/>
            <person name="Kawaguchi K."/>
            <person name="Nakanishi T."/>
        </authorList>
    </citation>
    <scope>NUCLEOTIDE SEQUENCE [LARGE SCALE GENOMIC DNA]</scope>
</reference>
<dbReference type="RefSeq" id="XP_027612178.1">
    <property type="nucleotide sequence ID" value="XM_027756377.1"/>
</dbReference>
<feature type="transmembrane region" description="Helical" evidence="4">
    <location>
        <begin position="56"/>
        <end position="77"/>
    </location>
</feature>
<evidence type="ECO:0000256" key="1">
    <source>
        <dbReference type="ARBA" id="ARBA00022443"/>
    </source>
</evidence>
<dbReference type="PANTHER" id="PTHR31778">
    <property type="entry name" value="BUD SITE SELECTION PROTEIN RAX2"/>
    <property type="match status" value="1"/>
</dbReference>
<dbReference type="SUPFAM" id="SSF50044">
    <property type="entry name" value="SH3-domain"/>
    <property type="match status" value="1"/>
</dbReference>
<dbReference type="InParanoid" id="A0A401GGK8"/>
<dbReference type="Proteomes" id="UP000287166">
    <property type="component" value="Unassembled WGS sequence"/>
</dbReference>
<feature type="transmembrane region" description="Helical" evidence="4">
    <location>
        <begin position="1289"/>
        <end position="1320"/>
    </location>
</feature>
<dbReference type="Pfam" id="PF20843">
    <property type="entry name" value="Rax2_3"/>
    <property type="match status" value="1"/>
</dbReference>
<keyword evidence="4" id="KW-0812">Transmembrane</keyword>
<keyword evidence="1 2" id="KW-0728">SH3 domain</keyword>
<evidence type="ECO:0000256" key="4">
    <source>
        <dbReference type="SAM" id="Phobius"/>
    </source>
</evidence>
<dbReference type="EMBL" id="BFAD01000003">
    <property type="protein sequence ID" value="GBE81265.1"/>
    <property type="molecule type" value="Genomic_DNA"/>
</dbReference>
<protein>
    <recommendedName>
        <fullName evidence="5">SH3 domain-containing protein</fullName>
    </recommendedName>
</protein>
<dbReference type="InterPro" id="IPR024982">
    <property type="entry name" value="Rax2-like_C"/>
</dbReference>
<dbReference type="Pfam" id="PF12768">
    <property type="entry name" value="Rax2"/>
    <property type="match status" value="2"/>
</dbReference>
<name>A0A401GGK8_9APHY</name>
<dbReference type="InterPro" id="IPR001452">
    <property type="entry name" value="SH3_domain"/>
</dbReference>
<dbReference type="FunCoup" id="A0A401GGK8">
    <property type="interactions" value="6"/>
</dbReference>
<proteinExistence type="predicted"/>
<dbReference type="GO" id="GO:1902929">
    <property type="term" value="C:plasma membrane of growing cell tip"/>
    <property type="evidence" value="ECO:0007669"/>
    <property type="project" value="TreeGrafter"/>
</dbReference>
<evidence type="ECO:0000256" key="2">
    <source>
        <dbReference type="PROSITE-ProRule" id="PRU00192"/>
    </source>
</evidence>
<organism evidence="6 7">
    <name type="scientific">Sparassis crispa</name>
    <dbReference type="NCBI Taxonomy" id="139825"/>
    <lineage>
        <taxon>Eukaryota</taxon>
        <taxon>Fungi</taxon>
        <taxon>Dikarya</taxon>
        <taxon>Basidiomycota</taxon>
        <taxon>Agaricomycotina</taxon>
        <taxon>Agaricomycetes</taxon>
        <taxon>Polyporales</taxon>
        <taxon>Sparassidaceae</taxon>
        <taxon>Sparassis</taxon>
    </lineage>
</organism>
<evidence type="ECO:0000313" key="6">
    <source>
        <dbReference type="EMBL" id="GBE81265.1"/>
    </source>
</evidence>
<dbReference type="SMART" id="SM00326">
    <property type="entry name" value="SH3"/>
    <property type="match status" value="1"/>
</dbReference>
<feature type="region of interest" description="Disordered" evidence="3">
    <location>
        <begin position="1362"/>
        <end position="1397"/>
    </location>
</feature>
<gene>
    <name evidence="6" type="ORF">SCP_0309920</name>
</gene>
<dbReference type="InterPro" id="IPR011043">
    <property type="entry name" value="Gal_Oxase/kelch_b-propeller"/>
</dbReference>
<dbReference type="Pfam" id="PF20842">
    <property type="entry name" value="Rax2_2"/>
    <property type="match status" value="1"/>
</dbReference>
<accession>A0A401GGK8</accession>
<dbReference type="PROSITE" id="PS50002">
    <property type="entry name" value="SH3"/>
    <property type="match status" value="1"/>
</dbReference>
<feature type="domain" description="SH3" evidence="5">
    <location>
        <begin position="1415"/>
        <end position="1472"/>
    </location>
</feature>
<dbReference type="InterPro" id="IPR048265">
    <property type="entry name" value="Rax2-like_third"/>
</dbReference>
<evidence type="ECO:0000313" key="7">
    <source>
        <dbReference type="Proteomes" id="UP000287166"/>
    </source>
</evidence>
<dbReference type="STRING" id="139825.A0A401GGK8"/>
<keyword evidence="7" id="KW-1185">Reference proteome</keyword>
<dbReference type="InterPro" id="IPR048266">
    <property type="entry name" value="Rax2-like_second"/>
</dbReference>
<dbReference type="Pfam" id="PF00018">
    <property type="entry name" value="SH3_1"/>
    <property type="match status" value="1"/>
</dbReference>
<dbReference type="InterPro" id="IPR036028">
    <property type="entry name" value="SH3-like_dom_sf"/>
</dbReference>
<keyword evidence="4" id="KW-1133">Transmembrane helix</keyword>
<dbReference type="PANTHER" id="PTHR31778:SF2">
    <property type="entry name" value="BUD SITE SELECTION PROTEIN RAX2"/>
    <property type="match status" value="1"/>
</dbReference>
<keyword evidence="4" id="KW-0472">Membrane</keyword>
<evidence type="ECO:0000256" key="3">
    <source>
        <dbReference type="SAM" id="MobiDB-lite"/>
    </source>
</evidence>
<evidence type="ECO:0000259" key="5">
    <source>
        <dbReference type="PROSITE" id="PS50002"/>
    </source>
</evidence>
<dbReference type="GeneID" id="38778182"/>